<organism evidence="2 3">
    <name type="scientific">Asticcacaulis currens</name>
    <dbReference type="NCBI Taxonomy" id="2984210"/>
    <lineage>
        <taxon>Bacteria</taxon>
        <taxon>Pseudomonadati</taxon>
        <taxon>Pseudomonadota</taxon>
        <taxon>Alphaproteobacteria</taxon>
        <taxon>Caulobacterales</taxon>
        <taxon>Caulobacteraceae</taxon>
        <taxon>Asticcacaulis</taxon>
    </lineage>
</organism>
<evidence type="ECO:0000313" key="3">
    <source>
        <dbReference type="Proteomes" id="UP001216595"/>
    </source>
</evidence>
<protein>
    <submittedName>
        <fullName evidence="2">YciC family protein</fullName>
    </submittedName>
</protein>
<feature type="transmembrane region" description="Helical" evidence="1">
    <location>
        <begin position="131"/>
        <end position="147"/>
    </location>
</feature>
<feature type="transmembrane region" description="Helical" evidence="1">
    <location>
        <begin position="105"/>
        <end position="125"/>
    </location>
</feature>
<keyword evidence="1" id="KW-0472">Membrane</keyword>
<dbReference type="Proteomes" id="UP001216595">
    <property type="component" value="Unassembled WGS sequence"/>
</dbReference>
<reference evidence="2 3" key="1">
    <citation type="submission" date="2023-01" db="EMBL/GenBank/DDBJ databases">
        <title>Novel species of the genus Asticcacaulis isolated from rivers.</title>
        <authorList>
            <person name="Lu H."/>
        </authorList>
    </citation>
    <scope>NUCLEOTIDE SEQUENCE [LARGE SCALE GENOMIC DNA]</scope>
    <source>
        <strain evidence="2 3">DXS10W</strain>
    </source>
</reference>
<keyword evidence="1" id="KW-0812">Transmembrane</keyword>
<dbReference type="EMBL" id="JAQQKW010000010">
    <property type="protein sequence ID" value="MDC7695636.1"/>
    <property type="molecule type" value="Genomic_DNA"/>
</dbReference>
<keyword evidence="3" id="KW-1185">Reference proteome</keyword>
<proteinExistence type="predicted"/>
<dbReference type="Pfam" id="PF06790">
    <property type="entry name" value="UPF0259"/>
    <property type="match status" value="1"/>
</dbReference>
<dbReference type="RefSeq" id="WP_272742295.1">
    <property type="nucleotide sequence ID" value="NZ_JAQQKW010000010.1"/>
</dbReference>
<keyword evidence="1" id="KW-1133">Transmembrane helix</keyword>
<gene>
    <name evidence="2" type="ORF">PQU94_15265</name>
</gene>
<accession>A0ABT5IJI9</accession>
<evidence type="ECO:0000256" key="1">
    <source>
        <dbReference type="SAM" id="Phobius"/>
    </source>
</evidence>
<evidence type="ECO:0000313" key="2">
    <source>
        <dbReference type="EMBL" id="MDC7695636.1"/>
    </source>
</evidence>
<name>A0ABT5IJI9_9CAUL</name>
<comment type="caution">
    <text evidence="2">The sequence shown here is derived from an EMBL/GenBank/DDBJ whole genome shotgun (WGS) entry which is preliminary data.</text>
</comment>
<sequence length="247" mass="26814">MFSAIFNRSFELLGRHFVLVFGTAFFIMGLPSVLGALYLYNLTGQTTDSLFESLFTQGWPTALYAVLSVALYLINYSVITEIAVTGIARTQWRLGEALRRSLVNIVPLMILFVLCGLMIGLGFLLLIVPGIILMLALSVACTAYIAEGKTGIFEAIQRSFDLTRGHRWSLLGVYLCLGLLQWVVGAIAEAPLIFVGEGLPQPLLIGASTLISTMSDAFSLVFSVAAYVCLRQAREGQPADSAADVFN</sequence>
<feature type="transmembrane region" description="Helical" evidence="1">
    <location>
        <begin position="12"/>
        <end position="41"/>
    </location>
</feature>
<feature type="transmembrane region" description="Helical" evidence="1">
    <location>
        <begin position="61"/>
        <end position="84"/>
    </location>
</feature>
<feature type="transmembrane region" description="Helical" evidence="1">
    <location>
        <begin position="168"/>
        <end position="188"/>
    </location>
</feature>
<feature type="transmembrane region" description="Helical" evidence="1">
    <location>
        <begin position="203"/>
        <end position="230"/>
    </location>
</feature>